<protein>
    <recommendedName>
        <fullName evidence="1">Enoyl reductase (ER) domain-containing protein</fullName>
    </recommendedName>
</protein>
<proteinExistence type="predicted"/>
<dbReference type="Gene3D" id="3.90.180.10">
    <property type="entry name" value="Medium-chain alcohol dehydrogenases, catalytic domain"/>
    <property type="match status" value="1"/>
</dbReference>
<sequence>MKACHYPKHGELLIKVSAASLNPADWKSAKGEQALLLSFKWPRVYGFDFSGTVVATGGDKEDPSDPIKVGSEVFGMISGLPQRDRGTLAEYVLVSRDVCAIKPPHVRHLDAAAVPLVSITAVKMFEACNIKKGAQVFITGGAGGMGTAAIQLAKCKFGAKTVTTTASPGEKTDLCKKLGADVVVDYRSTKLEELEGDYDVILDCTGEAWKLVHLLGNGGGMCSILAGPTATALRTWLKESNISPDDIGFGIRQFLMSEIGGGIFGWVSGGRSLKRACEAKGGATFSHVIGTGNGSIMTDVAKMMGDGVYKAVIDSTWKLDDSLAAIERQMSGRAKGKVVVNVVE</sequence>
<evidence type="ECO:0000259" key="1">
    <source>
        <dbReference type="SMART" id="SM00829"/>
    </source>
</evidence>
<dbReference type="SUPFAM" id="SSF50129">
    <property type="entry name" value="GroES-like"/>
    <property type="match status" value="1"/>
</dbReference>
<dbReference type="Proteomes" id="UP001165065">
    <property type="component" value="Unassembled WGS sequence"/>
</dbReference>
<dbReference type="SMART" id="SM00829">
    <property type="entry name" value="PKS_ER"/>
    <property type="match status" value="1"/>
</dbReference>
<dbReference type="GO" id="GO:0016491">
    <property type="term" value="F:oxidoreductase activity"/>
    <property type="evidence" value="ECO:0007669"/>
    <property type="project" value="InterPro"/>
</dbReference>
<reference evidence="3" key="1">
    <citation type="journal article" date="2023" name="Commun. Biol.">
        <title>Genome analysis of Parmales, the sister group of diatoms, reveals the evolutionary specialization of diatoms from phago-mixotrophs to photoautotrophs.</title>
        <authorList>
            <person name="Ban H."/>
            <person name="Sato S."/>
            <person name="Yoshikawa S."/>
            <person name="Yamada K."/>
            <person name="Nakamura Y."/>
            <person name="Ichinomiya M."/>
            <person name="Sato N."/>
            <person name="Blanc-Mathieu R."/>
            <person name="Endo H."/>
            <person name="Kuwata A."/>
            <person name="Ogata H."/>
        </authorList>
    </citation>
    <scope>NUCLEOTIDE SEQUENCE [LARGE SCALE GENOMIC DNA]</scope>
</reference>
<dbReference type="InterPro" id="IPR020843">
    <property type="entry name" value="ER"/>
</dbReference>
<accession>A0A9W7G276</accession>
<gene>
    <name evidence="2" type="ORF">TrCOL_g2229</name>
</gene>
<dbReference type="PANTHER" id="PTHR11695:SF294">
    <property type="entry name" value="RETICULON-4-INTERACTING PROTEIN 1, MITOCHONDRIAL"/>
    <property type="match status" value="1"/>
</dbReference>
<evidence type="ECO:0000313" key="2">
    <source>
        <dbReference type="EMBL" id="GMI30628.1"/>
    </source>
</evidence>
<dbReference type="SUPFAM" id="SSF51735">
    <property type="entry name" value="NAD(P)-binding Rossmann-fold domains"/>
    <property type="match status" value="1"/>
</dbReference>
<name>A0A9W7G276_9STRA</name>
<comment type="caution">
    <text evidence="2">The sequence shown here is derived from an EMBL/GenBank/DDBJ whole genome shotgun (WGS) entry which is preliminary data.</text>
</comment>
<dbReference type="OrthoDB" id="201656at2759"/>
<evidence type="ECO:0000313" key="3">
    <source>
        <dbReference type="Proteomes" id="UP001165065"/>
    </source>
</evidence>
<dbReference type="GO" id="GO:0005739">
    <property type="term" value="C:mitochondrion"/>
    <property type="evidence" value="ECO:0007669"/>
    <property type="project" value="TreeGrafter"/>
</dbReference>
<dbReference type="InterPro" id="IPR011032">
    <property type="entry name" value="GroES-like_sf"/>
</dbReference>
<dbReference type="CDD" id="cd08267">
    <property type="entry name" value="MDR1"/>
    <property type="match status" value="1"/>
</dbReference>
<dbReference type="InterPro" id="IPR050700">
    <property type="entry name" value="YIM1/Zinc_Alcohol_DH_Fams"/>
</dbReference>
<feature type="domain" description="Enoyl reductase (ER)" evidence="1">
    <location>
        <begin position="3"/>
        <end position="340"/>
    </location>
</feature>
<dbReference type="InterPro" id="IPR036291">
    <property type="entry name" value="NAD(P)-bd_dom_sf"/>
</dbReference>
<dbReference type="Pfam" id="PF08240">
    <property type="entry name" value="ADH_N"/>
    <property type="match status" value="1"/>
</dbReference>
<keyword evidence="3" id="KW-1185">Reference proteome</keyword>
<dbReference type="InterPro" id="IPR013154">
    <property type="entry name" value="ADH-like_N"/>
</dbReference>
<dbReference type="PANTHER" id="PTHR11695">
    <property type="entry name" value="ALCOHOL DEHYDROGENASE RELATED"/>
    <property type="match status" value="1"/>
</dbReference>
<dbReference type="Pfam" id="PF13602">
    <property type="entry name" value="ADH_zinc_N_2"/>
    <property type="match status" value="1"/>
</dbReference>
<dbReference type="AlphaFoldDB" id="A0A9W7G276"/>
<organism evidence="2 3">
    <name type="scientific">Triparma columacea</name>
    <dbReference type="NCBI Taxonomy" id="722753"/>
    <lineage>
        <taxon>Eukaryota</taxon>
        <taxon>Sar</taxon>
        <taxon>Stramenopiles</taxon>
        <taxon>Ochrophyta</taxon>
        <taxon>Bolidophyceae</taxon>
        <taxon>Parmales</taxon>
        <taxon>Triparmaceae</taxon>
        <taxon>Triparma</taxon>
    </lineage>
</organism>
<dbReference type="Gene3D" id="3.40.50.720">
    <property type="entry name" value="NAD(P)-binding Rossmann-like Domain"/>
    <property type="match status" value="1"/>
</dbReference>
<dbReference type="EMBL" id="BRYA01000001">
    <property type="protein sequence ID" value="GMI30628.1"/>
    <property type="molecule type" value="Genomic_DNA"/>
</dbReference>